<dbReference type="AlphaFoldDB" id="A0A0F8Y367"/>
<evidence type="ECO:0000256" key="4">
    <source>
        <dbReference type="ARBA" id="ARBA00023014"/>
    </source>
</evidence>
<reference evidence="6" key="1">
    <citation type="journal article" date="2015" name="Nature">
        <title>Complex archaea that bridge the gap between prokaryotes and eukaryotes.</title>
        <authorList>
            <person name="Spang A."/>
            <person name="Saw J.H."/>
            <person name="Jorgensen S.L."/>
            <person name="Zaremba-Niedzwiedzka K."/>
            <person name="Martijn J."/>
            <person name="Lind A.E."/>
            <person name="van Eijk R."/>
            <person name="Schleper C."/>
            <person name="Guy L."/>
            <person name="Ettema T.J."/>
        </authorList>
    </citation>
    <scope>NUCLEOTIDE SEQUENCE</scope>
</reference>
<keyword evidence="1" id="KW-0004">4Fe-4S</keyword>
<keyword evidence="4" id="KW-0411">Iron-sulfur</keyword>
<dbReference type="Pfam" id="PF13247">
    <property type="entry name" value="Fer4_11"/>
    <property type="match status" value="1"/>
</dbReference>
<dbReference type="GO" id="GO:0046872">
    <property type="term" value="F:metal ion binding"/>
    <property type="evidence" value="ECO:0007669"/>
    <property type="project" value="UniProtKB-KW"/>
</dbReference>
<organism evidence="6">
    <name type="scientific">marine sediment metagenome</name>
    <dbReference type="NCBI Taxonomy" id="412755"/>
    <lineage>
        <taxon>unclassified sequences</taxon>
        <taxon>metagenomes</taxon>
        <taxon>ecological metagenomes</taxon>
    </lineage>
</organism>
<protein>
    <recommendedName>
        <fullName evidence="5">4Fe-4S ferredoxin-type domain-containing protein</fullName>
    </recommendedName>
</protein>
<dbReference type="Pfam" id="PF12800">
    <property type="entry name" value="Fer4_4"/>
    <property type="match status" value="1"/>
</dbReference>
<evidence type="ECO:0000256" key="1">
    <source>
        <dbReference type="ARBA" id="ARBA00022485"/>
    </source>
</evidence>
<dbReference type="Pfam" id="PF10518">
    <property type="entry name" value="TAT_signal"/>
    <property type="match status" value="1"/>
</dbReference>
<evidence type="ECO:0000256" key="2">
    <source>
        <dbReference type="ARBA" id="ARBA00022723"/>
    </source>
</evidence>
<evidence type="ECO:0000313" key="6">
    <source>
        <dbReference type="EMBL" id="KKK48644.1"/>
    </source>
</evidence>
<dbReference type="InterPro" id="IPR050954">
    <property type="entry name" value="ET_IronSulfur_Cluster-Binding"/>
</dbReference>
<proteinExistence type="predicted"/>
<dbReference type="PROSITE" id="PS51318">
    <property type="entry name" value="TAT"/>
    <property type="match status" value="1"/>
</dbReference>
<comment type="caution">
    <text evidence="6">The sequence shown here is derived from an EMBL/GenBank/DDBJ whole genome shotgun (WGS) entry which is preliminary data.</text>
</comment>
<feature type="domain" description="4Fe-4S ferredoxin-type" evidence="5">
    <location>
        <begin position="129"/>
        <end position="158"/>
    </location>
</feature>
<dbReference type="PROSITE" id="PS51379">
    <property type="entry name" value="4FE4S_FER_2"/>
    <property type="match status" value="3"/>
</dbReference>
<sequence>MRETSANKSTTAPSSEISRREFLKLGGVAGAAALVPAGAALADSKSLEGKKLAMVIDLQRCTGCGGCIISCLSENNVQSGVTWAKSISKTVGKFPNVRLDFKPTLCNHCAKAPCVRACPTKAMHKEDGDITAHDPKKCFGCGTCMTMCPYGVISFNTTETHRFWRDGKAAIKG</sequence>
<dbReference type="InterPro" id="IPR019546">
    <property type="entry name" value="TAT_signal_bac_arc"/>
</dbReference>
<dbReference type="InterPro" id="IPR017896">
    <property type="entry name" value="4Fe4S_Fe-S-bd"/>
</dbReference>
<gene>
    <name evidence="6" type="ORF">LCGC14_3143040</name>
</gene>
<accession>A0A0F8Y367</accession>
<evidence type="ECO:0000256" key="3">
    <source>
        <dbReference type="ARBA" id="ARBA00023004"/>
    </source>
</evidence>
<dbReference type="PANTHER" id="PTHR43177">
    <property type="entry name" value="PROTEIN NRFC"/>
    <property type="match status" value="1"/>
</dbReference>
<dbReference type="SUPFAM" id="SSF54862">
    <property type="entry name" value="4Fe-4S ferredoxins"/>
    <property type="match status" value="1"/>
</dbReference>
<feature type="domain" description="4Fe-4S ferredoxin-type" evidence="5">
    <location>
        <begin position="52"/>
        <end position="82"/>
    </location>
</feature>
<keyword evidence="3" id="KW-0408">Iron</keyword>
<dbReference type="GO" id="GO:0051539">
    <property type="term" value="F:4 iron, 4 sulfur cluster binding"/>
    <property type="evidence" value="ECO:0007669"/>
    <property type="project" value="UniProtKB-KW"/>
</dbReference>
<evidence type="ECO:0000259" key="5">
    <source>
        <dbReference type="PROSITE" id="PS51379"/>
    </source>
</evidence>
<dbReference type="EMBL" id="LAZR01068961">
    <property type="protein sequence ID" value="KKK48644.1"/>
    <property type="molecule type" value="Genomic_DNA"/>
</dbReference>
<dbReference type="PROSITE" id="PS00198">
    <property type="entry name" value="4FE4S_FER_1"/>
    <property type="match status" value="1"/>
</dbReference>
<dbReference type="NCBIfam" id="TIGR01409">
    <property type="entry name" value="TAT_signal_seq"/>
    <property type="match status" value="1"/>
</dbReference>
<dbReference type="PANTHER" id="PTHR43177:SF3">
    <property type="entry name" value="PROTEIN NRFC HOMOLOG"/>
    <property type="match status" value="1"/>
</dbReference>
<feature type="non-terminal residue" evidence="6">
    <location>
        <position position="173"/>
    </location>
</feature>
<name>A0A0F8Y367_9ZZZZ</name>
<keyword evidence="2" id="KW-0479">Metal-binding</keyword>
<dbReference type="InterPro" id="IPR006311">
    <property type="entry name" value="TAT_signal"/>
</dbReference>
<dbReference type="InterPro" id="IPR017900">
    <property type="entry name" value="4Fe4S_Fe_S_CS"/>
</dbReference>
<dbReference type="Gene3D" id="3.30.70.20">
    <property type="match status" value="2"/>
</dbReference>
<feature type="domain" description="4Fe-4S ferredoxin-type" evidence="5">
    <location>
        <begin position="97"/>
        <end position="128"/>
    </location>
</feature>